<dbReference type="Pfam" id="PF07631">
    <property type="entry name" value="PSD4"/>
    <property type="match status" value="1"/>
</dbReference>
<evidence type="ECO:0000259" key="3">
    <source>
        <dbReference type="Pfam" id="PF07627"/>
    </source>
</evidence>
<reference evidence="6 7" key="1">
    <citation type="submission" date="2019-02" db="EMBL/GenBank/DDBJ databases">
        <title>Deep-cultivation of Planctomycetes and their phenomic and genomic characterization uncovers novel biology.</title>
        <authorList>
            <person name="Wiegand S."/>
            <person name="Jogler M."/>
            <person name="Boedeker C."/>
            <person name="Pinto D."/>
            <person name="Vollmers J."/>
            <person name="Rivas-Marin E."/>
            <person name="Kohn T."/>
            <person name="Peeters S.H."/>
            <person name="Heuer A."/>
            <person name="Rast P."/>
            <person name="Oberbeckmann S."/>
            <person name="Bunk B."/>
            <person name="Jeske O."/>
            <person name="Meyerdierks A."/>
            <person name="Storesund J.E."/>
            <person name="Kallscheuer N."/>
            <person name="Luecker S."/>
            <person name="Lage O.M."/>
            <person name="Pohl T."/>
            <person name="Merkel B.J."/>
            <person name="Hornburger P."/>
            <person name="Mueller R.-W."/>
            <person name="Bruemmer F."/>
            <person name="Labrenz M."/>
            <person name="Spormann A.M."/>
            <person name="Op den Camp H."/>
            <person name="Overmann J."/>
            <person name="Amann R."/>
            <person name="Jetten M.S.M."/>
            <person name="Mascher T."/>
            <person name="Medema M.H."/>
            <person name="Devos D.P."/>
            <person name="Kaster A.-K."/>
            <person name="Ovreas L."/>
            <person name="Rohde M."/>
            <person name="Galperin M.Y."/>
            <person name="Jogler C."/>
        </authorList>
    </citation>
    <scope>NUCLEOTIDE SEQUENCE [LARGE SCALE GENOMIC DNA]</scope>
    <source>
        <strain evidence="6 7">Pla85_3_4</strain>
    </source>
</reference>
<evidence type="ECO:0000259" key="5">
    <source>
        <dbReference type="Pfam" id="PF07635"/>
    </source>
</evidence>
<dbReference type="RefSeq" id="WP_145048548.1">
    <property type="nucleotide sequence ID" value="NZ_CP036433.1"/>
</dbReference>
<protein>
    <recommendedName>
        <fullName evidence="8">Planctomycete cytochrome C</fullName>
    </recommendedName>
</protein>
<feature type="domain" description="Cytochrome C Planctomycete-type" evidence="5">
    <location>
        <begin position="44"/>
        <end position="91"/>
    </location>
</feature>
<evidence type="ECO:0000256" key="1">
    <source>
        <dbReference type="SAM" id="SignalP"/>
    </source>
</evidence>
<dbReference type="InterPro" id="IPR013042">
    <property type="entry name" value="DUF1592"/>
</dbReference>
<evidence type="ECO:0000259" key="2">
    <source>
        <dbReference type="Pfam" id="PF07624"/>
    </source>
</evidence>
<dbReference type="InterPro" id="IPR036909">
    <property type="entry name" value="Cyt_c-like_dom_sf"/>
</dbReference>
<dbReference type="KEGG" id="lcre:Pla8534_02700"/>
<feature type="domain" description="DUF1592" evidence="4">
    <location>
        <begin position="314"/>
        <end position="435"/>
    </location>
</feature>
<dbReference type="Proteomes" id="UP000317648">
    <property type="component" value="Chromosome"/>
</dbReference>
<evidence type="ECO:0000313" key="6">
    <source>
        <dbReference type="EMBL" id="QDU92522.1"/>
    </source>
</evidence>
<proteinExistence type="predicted"/>
<dbReference type="OrthoDB" id="221599at2"/>
<dbReference type="InterPro" id="IPR013039">
    <property type="entry name" value="DUF1588"/>
</dbReference>
<sequence precursor="true">MPSRLTNCLLSLLMMASPLAAGERAPSDTDGFRLQVAPLLTKYCSDCHSGADAEAGLSLANLNPDLLGGGDEETWRMIDEQIRFGDMPPPDAPQPSGAERSVMRNWIRQELLKSQWPGAATDEKRLLPQFGNYVDHQFLFGERLPRVVPARPRLWRLRPEIYDSTMPRLAERVSGLANGLNELDGSEFKDYASSYFLDEAAASPLLGNAKIIAERMLGPQSKDRVFKALVSDDEPPGEDAVIAAIDTAFRKVLGRAPTDEETNRFLAFYQKTSQIGGRPSAAKALLTAVLLQPEVLYRQELGNGPPDEFGRVRLSQPEIAYALSYAFANEPLREFLEAAAAGELESREQIARLVRERLQDDSLLQEKNPRVMQFFREYFNYPFANEVFKDNPEGGSHEPGLLIADLETTLCDILRADQRVLAEMLTTSRYYVNAHYKKVKNNGVLLQMADARRKNYPTAYGLPLDWKWSLDRQPIPFRADERAGVLTHPAWLAAWSGNFDNHPVQRGKWVRTHLLGGTVPDVPIGVDARVPEQEHTTFRDRLGMATRKAECWRCHKKMDPLGLTFERYDHYGRFQRLDAGRPVDASGLISRTGVKELDGRQVSGPTQMMQILAESEYVEQVFVRHVFRYFLGRNETLGDANTLQDAHRAYRESDGSFRELVVSILSSDSFLLRQTAGASQ</sequence>
<keyword evidence="1" id="KW-0732">Signal</keyword>
<dbReference type="InterPro" id="IPR011478">
    <property type="entry name" value="DUF1585"/>
</dbReference>
<dbReference type="Pfam" id="PF07627">
    <property type="entry name" value="PSCyt3"/>
    <property type="match status" value="1"/>
</dbReference>
<feature type="domain" description="DUF1588" evidence="3">
    <location>
        <begin position="482"/>
        <end position="576"/>
    </location>
</feature>
<dbReference type="EMBL" id="CP036433">
    <property type="protein sequence ID" value="QDU92522.1"/>
    <property type="molecule type" value="Genomic_DNA"/>
</dbReference>
<feature type="domain" description="DUF1585" evidence="2">
    <location>
        <begin position="598"/>
        <end position="670"/>
    </location>
</feature>
<dbReference type="GO" id="GO:0020037">
    <property type="term" value="F:heme binding"/>
    <property type="evidence" value="ECO:0007669"/>
    <property type="project" value="InterPro"/>
</dbReference>
<feature type="signal peptide" evidence="1">
    <location>
        <begin position="1"/>
        <end position="20"/>
    </location>
</feature>
<organism evidence="6 7">
    <name type="scientific">Lignipirellula cremea</name>
    <dbReference type="NCBI Taxonomy" id="2528010"/>
    <lineage>
        <taxon>Bacteria</taxon>
        <taxon>Pseudomonadati</taxon>
        <taxon>Planctomycetota</taxon>
        <taxon>Planctomycetia</taxon>
        <taxon>Pirellulales</taxon>
        <taxon>Pirellulaceae</taxon>
        <taxon>Lignipirellula</taxon>
    </lineage>
</organism>
<dbReference type="Pfam" id="PF07624">
    <property type="entry name" value="PSD2"/>
    <property type="match status" value="1"/>
</dbReference>
<dbReference type="AlphaFoldDB" id="A0A518DL06"/>
<feature type="chain" id="PRO_5022138355" description="Planctomycete cytochrome C" evidence="1">
    <location>
        <begin position="21"/>
        <end position="680"/>
    </location>
</feature>
<dbReference type="SUPFAM" id="SSF46626">
    <property type="entry name" value="Cytochrome c"/>
    <property type="match status" value="1"/>
</dbReference>
<keyword evidence="7" id="KW-1185">Reference proteome</keyword>
<evidence type="ECO:0000313" key="7">
    <source>
        <dbReference type="Proteomes" id="UP000317648"/>
    </source>
</evidence>
<name>A0A518DL06_9BACT</name>
<gene>
    <name evidence="6" type="ORF">Pla8534_02700</name>
</gene>
<dbReference type="InterPro" id="IPR011429">
    <property type="entry name" value="Cyt_c_Planctomycete-type"/>
</dbReference>
<evidence type="ECO:0000259" key="4">
    <source>
        <dbReference type="Pfam" id="PF07631"/>
    </source>
</evidence>
<dbReference type="GO" id="GO:0009055">
    <property type="term" value="F:electron transfer activity"/>
    <property type="evidence" value="ECO:0007669"/>
    <property type="project" value="InterPro"/>
</dbReference>
<accession>A0A518DL06</accession>
<evidence type="ECO:0008006" key="8">
    <source>
        <dbReference type="Google" id="ProtNLM"/>
    </source>
</evidence>
<dbReference type="Pfam" id="PF07635">
    <property type="entry name" value="PSCyt1"/>
    <property type="match status" value="1"/>
</dbReference>